<dbReference type="KEGG" id="serj:SGUI_1908"/>
<accession>A0A1B1ND18</accession>
<feature type="transmembrane region" description="Helical" evidence="1">
    <location>
        <begin position="371"/>
        <end position="391"/>
    </location>
</feature>
<feature type="domain" description="SGNH" evidence="3">
    <location>
        <begin position="451"/>
        <end position="662"/>
    </location>
</feature>
<dbReference type="PANTHER" id="PTHR23028">
    <property type="entry name" value="ACETYLTRANSFERASE"/>
    <property type="match status" value="1"/>
</dbReference>
<dbReference type="EMBL" id="CP014989">
    <property type="protein sequence ID" value="ANS79304.1"/>
    <property type="molecule type" value="Genomic_DNA"/>
</dbReference>
<evidence type="ECO:0000313" key="4">
    <source>
        <dbReference type="EMBL" id="ANS79304.1"/>
    </source>
</evidence>
<dbReference type="InterPro" id="IPR043968">
    <property type="entry name" value="SGNH"/>
</dbReference>
<feature type="transmembrane region" description="Helical" evidence="1">
    <location>
        <begin position="159"/>
        <end position="177"/>
    </location>
</feature>
<evidence type="ECO:0000259" key="2">
    <source>
        <dbReference type="Pfam" id="PF01757"/>
    </source>
</evidence>
<dbReference type="InterPro" id="IPR050879">
    <property type="entry name" value="Acyltransferase_3"/>
</dbReference>
<name>A0A1B1ND18_9MICO</name>
<feature type="transmembrane region" description="Helical" evidence="1">
    <location>
        <begin position="297"/>
        <end position="318"/>
    </location>
</feature>
<feature type="transmembrane region" description="Helical" evidence="1">
    <location>
        <begin position="86"/>
        <end position="106"/>
    </location>
</feature>
<sequence>MSGMPTPPPRSASARDRRRDIEGLRAVAVLAVLLYHLRVPGVSGGFAGVDVFFVISGFLITGLLLREVERTGRVSQRDFYARRARRLLPAALVVVAATFAASWLVLSPTTRPDLVADVLGSTFYVVNWVLAARSVDYLAEGSGVSPLQHYWSLAVEEQFYLLWPLLVLLGLVLAARSRYAPRTALLALLATLTAASFVWSVVATAQSPATAYFVTPTRLWELGAGALLAFAVPALRGWPAAAAHVTALVGIGLVVVTVVAVDTSTPWPGSAALLPVLGSVLVIAAGSTGHPTVVSRALGLAPMVVVGGLSYSIYLVHWPLLVLLEEQRGALGPLGLALVGLGTVAIAALLRVLVEDPVRFSTGLSARPGRSLLAAGTAMAVVAGAAGLAWATRPTLGETTTAGPAALVADPWDWRWELVEDPRSAYDTEGPLQPDPSLAREDVPSYYEDGCQVRDGVDVPDPGCVYGERDADTVVALWGDSKLGQYASALDEIARRESWRLDYYLKSACSPTVSGAAAEDCNAFGRATVEQLLDDPPHLVIIGSGGFEEPEQEGMVEGARTLTDAGIDVVVVDDNPHPGHAAYECAAEHPSDLLTCEQPPQSVDGRPFLELVHEETGAPVIDLNPWICPEEDTCPVALGGQLVYRQGSHLTDTYARSLTPFLYRGLSELGFTEASVRDIAIGDVPARPEGDR</sequence>
<keyword evidence="1" id="KW-1133">Transmembrane helix</keyword>
<evidence type="ECO:0000256" key="1">
    <source>
        <dbReference type="SAM" id="Phobius"/>
    </source>
</evidence>
<reference evidence="4 5" key="1">
    <citation type="submission" date="2016-03" db="EMBL/GenBank/DDBJ databases">
        <title>Shallow-sea hydrothermal system.</title>
        <authorList>
            <person name="Tang K."/>
        </authorList>
    </citation>
    <scope>NUCLEOTIDE SEQUENCE [LARGE SCALE GENOMIC DNA]</scope>
    <source>
        <strain evidence="4 5">JLT9</strain>
    </source>
</reference>
<feature type="domain" description="Acyltransferase 3" evidence="2">
    <location>
        <begin position="20"/>
        <end position="351"/>
    </location>
</feature>
<feature type="transmembrane region" description="Helical" evidence="1">
    <location>
        <begin position="21"/>
        <end position="39"/>
    </location>
</feature>
<dbReference type="OrthoDB" id="3404679at2"/>
<gene>
    <name evidence="4" type="ORF">SGUI_1908</name>
</gene>
<keyword evidence="1" id="KW-0472">Membrane</keyword>
<dbReference type="PANTHER" id="PTHR23028:SF53">
    <property type="entry name" value="ACYL_TRANSF_3 DOMAIN-CONTAINING PROTEIN"/>
    <property type="match status" value="1"/>
</dbReference>
<feature type="transmembrane region" description="Helical" evidence="1">
    <location>
        <begin position="45"/>
        <end position="65"/>
    </location>
</feature>
<protein>
    <submittedName>
        <fullName evidence="4">O-antigen acetylase</fullName>
    </submittedName>
</protein>
<proteinExistence type="predicted"/>
<keyword evidence="5" id="KW-1185">Reference proteome</keyword>
<feature type="transmembrane region" description="Helical" evidence="1">
    <location>
        <begin position="330"/>
        <end position="350"/>
    </location>
</feature>
<dbReference type="GO" id="GO:0016747">
    <property type="term" value="F:acyltransferase activity, transferring groups other than amino-acyl groups"/>
    <property type="evidence" value="ECO:0007669"/>
    <property type="project" value="InterPro"/>
</dbReference>
<keyword evidence="1" id="KW-0812">Transmembrane</keyword>
<feature type="transmembrane region" description="Helical" evidence="1">
    <location>
        <begin position="217"/>
        <end position="235"/>
    </location>
</feature>
<feature type="transmembrane region" description="Helical" evidence="1">
    <location>
        <begin position="267"/>
        <end position="285"/>
    </location>
</feature>
<dbReference type="Pfam" id="PF01757">
    <property type="entry name" value="Acyl_transf_3"/>
    <property type="match status" value="1"/>
</dbReference>
<dbReference type="PATRIC" id="fig|1758689.4.peg.1972"/>
<dbReference type="AlphaFoldDB" id="A0A1B1ND18"/>
<feature type="transmembrane region" description="Helical" evidence="1">
    <location>
        <begin position="184"/>
        <end position="205"/>
    </location>
</feature>
<feature type="transmembrane region" description="Helical" evidence="1">
    <location>
        <begin position="242"/>
        <end position="261"/>
    </location>
</feature>
<dbReference type="InterPro" id="IPR002656">
    <property type="entry name" value="Acyl_transf_3_dom"/>
</dbReference>
<evidence type="ECO:0000313" key="5">
    <source>
        <dbReference type="Proteomes" id="UP000092482"/>
    </source>
</evidence>
<evidence type="ECO:0000259" key="3">
    <source>
        <dbReference type="Pfam" id="PF19040"/>
    </source>
</evidence>
<dbReference type="Proteomes" id="UP000092482">
    <property type="component" value="Chromosome"/>
</dbReference>
<organism evidence="4 5">
    <name type="scientific">Serinicoccus hydrothermalis</name>
    <dbReference type="NCBI Taxonomy" id="1758689"/>
    <lineage>
        <taxon>Bacteria</taxon>
        <taxon>Bacillati</taxon>
        <taxon>Actinomycetota</taxon>
        <taxon>Actinomycetes</taxon>
        <taxon>Micrococcales</taxon>
        <taxon>Ornithinimicrobiaceae</taxon>
        <taxon>Serinicoccus</taxon>
    </lineage>
</organism>
<dbReference type="STRING" id="1758689.SGUI_1908"/>
<dbReference type="GO" id="GO:0016020">
    <property type="term" value="C:membrane"/>
    <property type="evidence" value="ECO:0007669"/>
    <property type="project" value="TreeGrafter"/>
</dbReference>
<dbReference type="Pfam" id="PF19040">
    <property type="entry name" value="SGNH"/>
    <property type="match status" value="1"/>
</dbReference>
<dbReference type="GO" id="GO:0009103">
    <property type="term" value="P:lipopolysaccharide biosynthetic process"/>
    <property type="evidence" value="ECO:0007669"/>
    <property type="project" value="TreeGrafter"/>
</dbReference>